<evidence type="ECO:0000259" key="4">
    <source>
        <dbReference type="PROSITE" id="PS50943"/>
    </source>
</evidence>
<dbReference type="CDD" id="cd02209">
    <property type="entry name" value="cupin_XRE_C"/>
    <property type="match status" value="1"/>
</dbReference>
<dbReference type="PANTHER" id="PTHR46797:SF23">
    <property type="entry name" value="HTH-TYPE TRANSCRIPTIONAL REGULATOR SUTR"/>
    <property type="match status" value="1"/>
</dbReference>
<dbReference type="RefSeq" id="WP_218325815.1">
    <property type="nucleotide sequence ID" value="NZ_JAHUZB010000003.1"/>
</dbReference>
<dbReference type="PANTHER" id="PTHR46797">
    <property type="entry name" value="HTH-TYPE TRANSCRIPTIONAL REGULATOR"/>
    <property type="match status" value="1"/>
</dbReference>
<gene>
    <name evidence="5" type="ORF">KUA55_08725</name>
</gene>
<dbReference type="InterPro" id="IPR001387">
    <property type="entry name" value="Cro/C1-type_HTH"/>
</dbReference>
<feature type="domain" description="HTH cro/C1-type" evidence="4">
    <location>
        <begin position="12"/>
        <end position="66"/>
    </location>
</feature>
<proteinExistence type="predicted"/>
<dbReference type="InterPro" id="IPR013096">
    <property type="entry name" value="Cupin_2"/>
</dbReference>
<evidence type="ECO:0000256" key="2">
    <source>
        <dbReference type="ARBA" id="ARBA00023125"/>
    </source>
</evidence>
<dbReference type="InterPro" id="IPR050807">
    <property type="entry name" value="TransReg_Diox_bact_type"/>
</dbReference>
<evidence type="ECO:0000256" key="3">
    <source>
        <dbReference type="ARBA" id="ARBA00023163"/>
    </source>
</evidence>
<organism evidence="5 6">
    <name type="scientific">Enterococcus alishanensis</name>
    <dbReference type="NCBI Taxonomy" id="1303817"/>
    <lineage>
        <taxon>Bacteria</taxon>
        <taxon>Bacillati</taxon>
        <taxon>Bacillota</taxon>
        <taxon>Bacilli</taxon>
        <taxon>Lactobacillales</taxon>
        <taxon>Enterococcaceae</taxon>
        <taxon>Enterococcus</taxon>
    </lineage>
</organism>
<keyword evidence="2" id="KW-0238">DNA-binding</keyword>
<name>A0ABS6TCZ8_9ENTE</name>
<reference evidence="5 6" key="1">
    <citation type="submission" date="2021-06" db="EMBL/GenBank/DDBJ databases">
        <title>Enterococcus alishanensis sp. nov., a novel lactic acid bacterium isolated from fresh coffee beans.</title>
        <authorList>
            <person name="Chen Y.-S."/>
        </authorList>
    </citation>
    <scope>NUCLEOTIDE SEQUENCE [LARGE SCALE GENOMIC DNA]</scope>
    <source>
        <strain evidence="5 6">ALS3</strain>
    </source>
</reference>
<dbReference type="Pfam" id="PF07883">
    <property type="entry name" value="Cupin_2"/>
    <property type="match status" value="1"/>
</dbReference>
<sequence length="186" mass="21209">MSEINQTFAQNLKLFREKRNLSLDNVSALTGVSKSVLAQIEKGTANPTINTVWKIANGLKISFTELMAAPEEEYKIVRQNDIQPLLEDDGKYRNFPIFLFADSRNFEVYTIELEPGAFLAADPHPIGTEEFITVFSGSLQVTFNTHELTISEKESLQFKADQKHSYKNPSQELTVINMIIWYDKKD</sequence>
<keyword evidence="6" id="KW-1185">Reference proteome</keyword>
<dbReference type="SMART" id="SM00530">
    <property type="entry name" value="HTH_XRE"/>
    <property type="match status" value="1"/>
</dbReference>
<evidence type="ECO:0000313" key="5">
    <source>
        <dbReference type="EMBL" id="MBV7390761.1"/>
    </source>
</evidence>
<dbReference type="Proteomes" id="UP000774130">
    <property type="component" value="Unassembled WGS sequence"/>
</dbReference>
<dbReference type="Pfam" id="PF01381">
    <property type="entry name" value="HTH_3"/>
    <property type="match status" value="1"/>
</dbReference>
<protein>
    <submittedName>
        <fullName evidence="5">XRE family transcriptional regulator</fullName>
    </submittedName>
</protein>
<accession>A0ABS6TCZ8</accession>
<dbReference type="EMBL" id="JAHUZB010000003">
    <property type="protein sequence ID" value="MBV7390761.1"/>
    <property type="molecule type" value="Genomic_DNA"/>
</dbReference>
<dbReference type="CDD" id="cd00093">
    <property type="entry name" value="HTH_XRE"/>
    <property type="match status" value="1"/>
</dbReference>
<evidence type="ECO:0000313" key="6">
    <source>
        <dbReference type="Proteomes" id="UP000774130"/>
    </source>
</evidence>
<keyword evidence="1" id="KW-0805">Transcription regulation</keyword>
<evidence type="ECO:0000256" key="1">
    <source>
        <dbReference type="ARBA" id="ARBA00023015"/>
    </source>
</evidence>
<keyword evidence="3" id="KW-0804">Transcription</keyword>
<comment type="caution">
    <text evidence="5">The sequence shown here is derived from an EMBL/GenBank/DDBJ whole genome shotgun (WGS) entry which is preliminary data.</text>
</comment>
<dbReference type="PROSITE" id="PS50943">
    <property type="entry name" value="HTH_CROC1"/>
    <property type="match status" value="1"/>
</dbReference>